<comment type="caution">
    <text evidence="1">The sequence shown here is derived from an EMBL/GenBank/DDBJ whole genome shotgun (WGS) entry which is preliminary data.</text>
</comment>
<dbReference type="PANTHER" id="PTHR12526:SF637">
    <property type="entry name" value="GLYCOSYLTRANSFERASE EPSF-RELATED"/>
    <property type="match status" value="1"/>
</dbReference>
<dbReference type="PANTHER" id="PTHR12526">
    <property type="entry name" value="GLYCOSYLTRANSFERASE"/>
    <property type="match status" value="1"/>
</dbReference>
<protein>
    <recommendedName>
        <fullName evidence="3">Glycosyl transferase family 1 domain-containing protein</fullName>
    </recommendedName>
</protein>
<gene>
    <name evidence="1" type="ORF">PLOB_00004642</name>
</gene>
<feature type="non-terminal residue" evidence="1">
    <location>
        <position position="376"/>
    </location>
</feature>
<evidence type="ECO:0008006" key="3">
    <source>
        <dbReference type="Google" id="ProtNLM"/>
    </source>
</evidence>
<dbReference type="EMBL" id="CALNXK010000012">
    <property type="protein sequence ID" value="CAH3044318.1"/>
    <property type="molecule type" value="Genomic_DNA"/>
</dbReference>
<dbReference type="Gene3D" id="3.40.50.2000">
    <property type="entry name" value="Glycogen Phosphorylase B"/>
    <property type="match status" value="1"/>
</dbReference>
<proteinExistence type="predicted"/>
<evidence type="ECO:0000313" key="2">
    <source>
        <dbReference type="Proteomes" id="UP001159405"/>
    </source>
</evidence>
<dbReference type="CDD" id="cd03801">
    <property type="entry name" value="GT4_PimA-like"/>
    <property type="match status" value="1"/>
</dbReference>
<organism evidence="1 2">
    <name type="scientific">Porites lobata</name>
    <dbReference type="NCBI Taxonomy" id="104759"/>
    <lineage>
        <taxon>Eukaryota</taxon>
        <taxon>Metazoa</taxon>
        <taxon>Cnidaria</taxon>
        <taxon>Anthozoa</taxon>
        <taxon>Hexacorallia</taxon>
        <taxon>Scleractinia</taxon>
        <taxon>Fungiina</taxon>
        <taxon>Poritidae</taxon>
        <taxon>Porites</taxon>
    </lineage>
</organism>
<dbReference type="SUPFAM" id="SSF53756">
    <property type="entry name" value="UDP-Glycosyltransferase/glycogen phosphorylase"/>
    <property type="match status" value="1"/>
</dbReference>
<sequence length="376" mass="41977">MSFKKFVRTKKASDEASLSTSDRVESKLNVLFVCNEWNSSRGGLSTFNREFAINLAQTSRDDFAIHCYVCQSSESDRDDARKHGVNLITAKSIPGTGDRLEWLRLPPSELPHPDVVIGHGRKFGTPAYCIVQNAKCKWQETDAVEENEKKHKDEIKLCKESNAVVAVGSRLQEKYSRCLPDTEVHIITPGILDKFVSLSDQKLANVSHGPDEFSVFVFGRGSYEDLALKGYDIIANALGSLGEKFKMTFVGSPEGQHNIIMDWFLQNTNITRRQLTVRGYCNQEEVKEMFYAADLVAMPSRTEGFGLISLEAISAGVPVLLTSESGIAEALKKVNGGKSVIIDSEDPKEWSQKIRILSKNKPDERLKTSICLRESY</sequence>
<keyword evidence="2" id="KW-1185">Reference proteome</keyword>
<accession>A0ABN8N7Q5</accession>
<name>A0ABN8N7Q5_9CNID</name>
<reference evidence="1 2" key="1">
    <citation type="submission" date="2022-05" db="EMBL/GenBank/DDBJ databases">
        <authorList>
            <consortium name="Genoscope - CEA"/>
            <person name="William W."/>
        </authorList>
    </citation>
    <scope>NUCLEOTIDE SEQUENCE [LARGE SCALE GENOMIC DNA]</scope>
</reference>
<dbReference type="Proteomes" id="UP001159405">
    <property type="component" value="Unassembled WGS sequence"/>
</dbReference>
<evidence type="ECO:0000313" key="1">
    <source>
        <dbReference type="EMBL" id="CAH3044318.1"/>
    </source>
</evidence>
<dbReference type="Pfam" id="PF20706">
    <property type="entry name" value="GT4-conflict"/>
    <property type="match status" value="1"/>
</dbReference>